<comment type="caution">
    <text evidence="11">The sequence shown here is derived from an EMBL/GenBank/DDBJ whole genome shotgun (WGS) entry which is preliminary data.</text>
</comment>
<reference evidence="11 12" key="1">
    <citation type="submission" date="2020-04" db="EMBL/GenBank/DDBJ databases">
        <title>Plant Genome Project.</title>
        <authorList>
            <person name="Zhang R.-G."/>
        </authorList>
    </citation>
    <scope>NUCLEOTIDE SEQUENCE [LARGE SCALE GENOMIC DNA]</scope>
    <source>
        <strain evidence="11">YNK0</strain>
        <tissue evidence="11">Leaf</tissue>
    </source>
</reference>
<keyword evidence="12" id="KW-1185">Reference proteome</keyword>
<evidence type="ECO:0000256" key="8">
    <source>
        <dbReference type="PROSITE-ProRule" id="PRU10052"/>
    </source>
</evidence>
<evidence type="ECO:0000256" key="6">
    <source>
        <dbReference type="ARBA" id="ARBA00023295"/>
    </source>
</evidence>
<sequence>MDTFLSVFLLLTLTAPLPTQSFHNNHLHNNNNDSDIFDVVDHGAIGDGHTDDTQAFKDAWEATCMSSSSSPTMHIPTGKTFLLNPLTFGGECKSKSINFVIDGDIIAPSEPPSWRCHNNICGAWIVFYEVDGLNISGSGTIDGQGSNWWDYSCKNVLDIAHCNNVHLSKLSFKDSPQMHIRLQTSTWVYISNITITAPGDSPNTDGIHIRKCTNVFIDDSVIGTGDDCISIGNESSNLTISRIVCGPGHGISIGSLGQAGDDGQVEYVHVSDVQFKGTTNGARIKTWQGGKGYVRHIVFERIMCTDAAQPIIIDQFYCDHTRCTNHTSAVQVSNVTYSNIYGTSSYTKPAVKLACSESVPCTDIFMNNVTLRSNRDGRKATTYCLDAYGRVQGEIVPPVPCLTHR</sequence>
<dbReference type="EMBL" id="JABCRI010000018">
    <property type="protein sequence ID" value="KAF8390264.1"/>
    <property type="molecule type" value="Genomic_DNA"/>
</dbReference>
<dbReference type="OrthoDB" id="187139at2759"/>
<keyword evidence="10" id="KW-0732">Signal</keyword>
<organism evidence="11 12">
    <name type="scientific">Tetracentron sinense</name>
    <name type="common">Spur-leaf</name>
    <dbReference type="NCBI Taxonomy" id="13715"/>
    <lineage>
        <taxon>Eukaryota</taxon>
        <taxon>Viridiplantae</taxon>
        <taxon>Streptophyta</taxon>
        <taxon>Embryophyta</taxon>
        <taxon>Tracheophyta</taxon>
        <taxon>Spermatophyta</taxon>
        <taxon>Magnoliopsida</taxon>
        <taxon>Trochodendrales</taxon>
        <taxon>Trochodendraceae</taxon>
        <taxon>Tetracentron</taxon>
    </lineage>
</organism>
<dbReference type="SUPFAM" id="SSF51126">
    <property type="entry name" value="Pectin lyase-like"/>
    <property type="match status" value="1"/>
</dbReference>
<accession>A0A834YJZ3</accession>
<evidence type="ECO:0000256" key="10">
    <source>
        <dbReference type="SAM" id="SignalP"/>
    </source>
</evidence>
<dbReference type="InterPro" id="IPR011050">
    <property type="entry name" value="Pectin_lyase_fold/virulence"/>
</dbReference>
<dbReference type="PANTHER" id="PTHR31375">
    <property type="match status" value="1"/>
</dbReference>
<keyword evidence="6 9" id="KW-0326">Glycosidase</keyword>
<evidence type="ECO:0000313" key="12">
    <source>
        <dbReference type="Proteomes" id="UP000655225"/>
    </source>
</evidence>
<evidence type="ECO:0000256" key="2">
    <source>
        <dbReference type="ARBA" id="ARBA00008834"/>
    </source>
</evidence>
<dbReference type="Pfam" id="PF00295">
    <property type="entry name" value="Glyco_hydro_28"/>
    <property type="match status" value="1"/>
</dbReference>
<evidence type="ECO:0000256" key="1">
    <source>
        <dbReference type="ARBA" id="ARBA00004191"/>
    </source>
</evidence>
<evidence type="ECO:0008006" key="13">
    <source>
        <dbReference type="Google" id="ProtNLM"/>
    </source>
</evidence>
<proteinExistence type="inferred from homology"/>
<evidence type="ECO:0000256" key="9">
    <source>
        <dbReference type="RuleBase" id="RU361169"/>
    </source>
</evidence>
<comment type="subcellular location">
    <subcellularLocation>
        <location evidence="1">Secreted</location>
        <location evidence="1">Cell wall</location>
    </subcellularLocation>
</comment>
<dbReference type="Gene3D" id="2.160.20.10">
    <property type="entry name" value="Single-stranded right-handed beta-helix, Pectin lyase-like"/>
    <property type="match status" value="1"/>
</dbReference>
<keyword evidence="3" id="KW-0134">Cell wall</keyword>
<dbReference type="GO" id="GO:0071555">
    <property type="term" value="P:cell wall organization"/>
    <property type="evidence" value="ECO:0007669"/>
    <property type="project" value="UniProtKB-KW"/>
</dbReference>
<evidence type="ECO:0000256" key="5">
    <source>
        <dbReference type="ARBA" id="ARBA00022801"/>
    </source>
</evidence>
<feature type="active site" evidence="8">
    <location>
        <position position="249"/>
    </location>
</feature>
<protein>
    <recommendedName>
        <fullName evidence="13">Polygalacturonase</fullName>
    </recommendedName>
</protein>
<comment type="similarity">
    <text evidence="2 9">Belongs to the glycosyl hydrolase 28 family.</text>
</comment>
<evidence type="ECO:0000256" key="7">
    <source>
        <dbReference type="ARBA" id="ARBA00023316"/>
    </source>
</evidence>
<dbReference type="InterPro" id="IPR012334">
    <property type="entry name" value="Pectin_lyas_fold"/>
</dbReference>
<keyword evidence="7" id="KW-0961">Cell wall biogenesis/degradation</keyword>
<dbReference type="FunFam" id="2.160.20.10:FF:000056">
    <property type="entry name" value="Pectin lyase-like superfamily protein"/>
    <property type="match status" value="1"/>
</dbReference>
<keyword evidence="4" id="KW-0964">Secreted</keyword>
<gene>
    <name evidence="11" type="ORF">HHK36_024789</name>
</gene>
<dbReference type="GO" id="GO:0004650">
    <property type="term" value="F:polygalacturonase activity"/>
    <property type="evidence" value="ECO:0007669"/>
    <property type="project" value="InterPro"/>
</dbReference>
<evidence type="ECO:0000256" key="3">
    <source>
        <dbReference type="ARBA" id="ARBA00022512"/>
    </source>
</evidence>
<dbReference type="SMART" id="SM00710">
    <property type="entry name" value="PbH1"/>
    <property type="match status" value="5"/>
</dbReference>
<keyword evidence="5 9" id="KW-0378">Hydrolase</keyword>
<dbReference type="GO" id="GO:0005975">
    <property type="term" value="P:carbohydrate metabolic process"/>
    <property type="evidence" value="ECO:0007669"/>
    <property type="project" value="InterPro"/>
</dbReference>
<feature type="chain" id="PRO_5032878530" description="Polygalacturonase" evidence="10">
    <location>
        <begin position="22"/>
        <end position="405"/>
    </location>
</feature>
<evidence type="ECO:0000256" key="4">
    <source>
        <dbReference type="ARBA" id="ARBA00022525"/>
    </source>
</evidence>
<dbReference type="Proteomes" id="UP000655225">
    <property type="component" value="Unassembled WGS sequence"/>
</dbReference>
<dbReference type="OMA" id="PCTSTRI"/>
<dbReference type="InterPro" id="IPR000743">
    <property type="entry name" value="Glyco_hydro_28"/>
</dbReference>
<dbReference type="AlphaFoldDB" id="A0A834YJZ3"/>
<dbReference type="PROSITE" id="PS00502">
    <property type="entry name" value="POLYGALACTURONASE"/>
    <property type="match status" value="1"/>
</dbReference>
<dbReference type="InterPro" id="IPR006626">
    <property type="entry name" value="PbH1"/>
</dbReference>
<name>A0A834YJZ3_TETSI</name>
<evidence type="ECO:0000313" key="11">
    <source>
        <dbReference type="EMBL" id="KAF8390264.1"/>
    </source>
</evidence>
<feature type="signal peptide" evidence="10">
    <location>
        <begin position="1"/>
        <end position="21"/>
    </location>
</feature>